<dbReference type="AlphaFoldDB" id="A0A7L8A566"/>
<accession>A0A7L8A566</accession>
<evidence type="ECO:0000313" key="2">
    <source>
        <dbReference type="Proteomes" id="UP000516656"/>
    </source>
</evidence>
<sequence length="44" mass="4993">MDIVGFDKEQLQQQYSQSPLPNFIFTGTTTWAGGKRKSIMLSNK</sequence>
<evidence type="ECO:0000313" key="1">
    <source>
        <dbReference type="EMBL" id="QOD57208.1"/>
    </source>
</evidence>
<dbReference type="Gene3D" id="3.40.50.11110">
    <property type="entry name" value="Sialyltransferase, C-terminal GT-B Rossman nucleotide-binding domain"/>
    <property type="match status" value="1"/>
</dbReference>
<reference evidence="1 2" key="1">
    <citation type="submission" date="2020-09" db="EMBL/GenBank/DDBJ databases">
        <title>Complete, closed and curated genome sequences of Photobacterium damselae subsp. piscicida isolates from Australia indicate localised evolution and additional plasmid-borne pathogenicity mechanisms.</title>
        <authorList>
            <person name="Baseggio L."/>
            <person name="Silayeva O."/>
            <person name="Buller N."/>
            <person name="Landos M."/>
            <person name="Engelstaedter J."/>
            <person name="Barnes A.C."/>
        </authorList>
    </citation>
    <scope>NUCLEOTIDE SEQUENCE [LARGE SCALE GENOMIC DNA]</scope>
    <source>
        <strain evidence="1 2">AS-16-0540-1</strain>
    </source>
</reference>
<protein>
    <submittedName>
        <fullName evidence="1">Uncharacterized protein</fullName>
    </submittedName>
</protein>
<organism evidence="1 2">
    <name type="scientific">Photobacterium damsela subsp. piscicida</name>
    <name type="common">Pasteurella piscicida</name>
    <dbReference type="NCBI Taxonomy" id="38294"/>
    <lineage>
        <taxon>Bacteria</taxon>
        <taxon>Pseudomonadati</taxon>
        <taxon>Pseudomonadota</taxon>
        <taxon>Gammaproteobacteria</taxon>
        <taxon>Vibrionales</taxon>
        <taxon>Vibrionaceae</taxon>
        <taxon>Photobacterium</taxon>
    </lineage>
</organism>
<dbReference type="EMBL" id="CP061854">
    <property type="protein sequence ID" value="QOD57208.1"/>
    <property type="molecule type" value="Genomic_DNA"/>
</dbReference>
<gene>
    <name evidence="1" type="ORF">IC627_04225</name>
</gene>
<proteinExistence type="predicted"/>
<name>A0A7L8A566_PHODP</name>
<dbReference type="Proteomes" id="UP000516656">
    <property type="component" value="Chromosome 1"/>
</dbReference>
<dbReference type="SUPFAM" id="SSF53756">
    <property type="entry name" value="UDP-Glycosyltransferase/glycogen phosphorylase"/>
    <property type="match status" value="1"/>
</dbReference>